<reference evidence="2 3" key="1">
    <citation type="submission" date="2021-01" db="EMBL/GenBank/DDBJ databases">
        <title>Actinoplanes sp. nov. LDG1-06 isolated from lichen.</title>
        <authorList>
            <person name="Saeng-In P."/>
            <person name="Phongsopitanun W."/>
            <person name="Kanchanasin P."/>
            <person name="Yuki M."/>
            <person name="Kudo T."/>
            <person name="Ohkuma M."/>
            <person name="Tanasupawat S."/>
        </authorList>
    </citation>
    <scope>NUCLEOTIDE SEQUENCE [LARGE SCALE GENOMIC DNA]</scope>
    <source>
        <strain evidence="2 3">LDG1-06</strain>
    </source>
</reference>
<protein>
    <submittedName>
        <fullName evidence="2">Maleylpyruvate isomerase N-terminal domain-containing protein</fullName>
    </submittedName>
</protein>
<dbReference type="InterPro" id="IPR034660">
    <property type="entry name" value="DinB/YfiT-like"/>
</dbReference>
<comment type="caution">
    <text evidence="2">The sequence shown here is derived from an EMBL/GenBank/DDBJ whole genome shotgun (WGS) entry which is preliminary data.</text>
</comment>
<dbReference type="SUPFAM" id="SSF109854">
    <property type="entry name" value="DinB/YfiT-like putative metalloenzymes"/>
    <property type="match status" value="1"/>
</dbReference>
<organism evidence="2 3">
    <name type="scientific">Paractinoplanes ovalisporus</name>
    <dbReference type="NCBI Taxonomy" id="2810368"/>
    <lineage>
        <taxon>Bacteria</taxon>
        <taxon>Bacillati</taxon>
        <taxon>Actinomycetota</taxon>
        <taxon>Actinomycetes</taxon>
        <taxon>Micromonosporales</taxon>
        <taxon>Micromonosporaceae</taxon>
        <taxon>Paractinoplanes</taxon>
    </lineage>
</organism>
<keyword evidence="2" id="KW-0413">Isomerase</keyword>
<gene>
    <name evidence="2" type="ORF">JIG36_28020</name>
</gene>
<proteinExistence type="predicted"/>
<dbReference type="EMBL" id="JAENHP010000010">
    <property type="protein sequence ID" value="MBM2619406.1"/>
    <property type="molecule type" value="Genomic_DNA"/>
</dbReference>
<dbReference type="InterPro" id="IPR024344">
    <property type="entry name" value="MDMPI_metal-binding"/>
</dbReference>
<dbReference type="Proteomes" id="UP000632138">
    <property type="component" value="Unassembled WGS sequence"/>
</dbReference>
<name>A0ABS2AHT8_9ACTN</name>
<dbReference type="GO" id="GO:0016853">
    <property type="term" value="F:isomerase activity"/>
    <property type="evidence" value="ECO:0007669"/>
    <property type="project" value="UniProtKB-KW"/>
</dbReference>
<feature type="domain" description="Mycothiol-dependent maleylpyruvate isomerase metal-binding" evidence="1">
    <location>
        <begin position="21"/>
        <end position="57"/>
    </location>
</feature>
<accession>A0ABS2AHT8</accession>
<dbReference type="RefSeq" id="WP_203379395.1">
    <property type="nucleotide sequence ID" value="NZ_JAENHP010000010.1"/>
</dbReference>
<keyword evidence="3" id="KW-1185">Reference proteome</keyword>
<evidence type="ECO:0000313" key="2">
    <source>
        <dbReference type="EMBL" id="MBM2619406.1"/>
    </source>
</evidence>
<dbReference type="Pfam" id="PF11716">
    <property type="entry name" value="MDMPI_N"/>
    <property type="match status" value="1"/>
</dbReference>
<sequence>MGEWRGGRRCSSTWAGDGTVAAVAGRRAALLEPLTDAEWHTPSLCTAWRVRDVAAHADLAPQSNADPPARSELRP</sequence>
<dbReference type="Gene3D" id="1.20.120.450">
    <property type="entry name" value="dinb family like domain"/>
    <property type="match status" value="1"/>
</dbReference>
<evidence type="ECO:0000259" key="1">
    <source>
        <dbReference type="Pfam" id="PF11716"/>
    </source>
</evidence>
<evidence type="ECO:0000313" key="3">
    <source>
        <dbReference type="Proteomes" id="UP000632138"/>
    </source>
</evidence>